<reference evidence="1" key="2">
    <citation type="journal article" date="2014" name="ISME J.">
        <title>Microbial stratification in low pH oxic and suboxic macroscopic growths along an acid mine drainage.</title>
        <authorList>
            <person name="Mendez-Garcia C."/>
            <person name="Mesa V."/>
            <person name="Sprenger R.R."/>
            <person name="Richter M."/>
            <person name="Diez M.S."/>
            <person name="Solano J."/>
            <person name="Bargiela R."/>
            <person name="Golyshina O.V."/>
            <person name="Manteca A."/>
            <person name="Ramos J.L."/>
            <person name="Gallego J.R."/>
            <person name="Llorente I."/>
            <person name="Martins Dos Santos V.A."/>
            <person name="Jensen O.N."/>
            <person name="Pelaez A.I."/>
            <person name="Sanchez J."/>
            <person name="Ferrer M."/>
        </authorList>
    </citation>
    <scope>NUCLEOTIDE SEQUENCE</scope>
</reference>
<reference evidence="1" key="1">
    <citation type="submission" date="2013-08" db="EMBL/GenBank/DDBJ databases">
        <authorList>
            <person name="Mendez C."/>
            <person name="Richter M."/>
            <person name="Ferrer M."/>
            <person name="Sanchez J."/>
        </authorList>
    </citation>
    <scope>NUCLEOTIDE SEQUENCE</scope>
</reference>
<protein>
    <recommendedName>
        <fullName evidence="2">5' nucleotidase, deoxy (Pyrimidine), cytosolic type C protein (NT5C)</fullName>
    </recommendedName>
</protein>
<name>T1C538_9ZZZZ</name>
<organism evidence="1">
    <name type="scientific">mine drainage metagenome</name>
    <dbReference type="NCBI Taxonomy" id="410659"/>
    <lineage>
        <taxon>unclassified sequences</taxon>
        <taxon>metagenomes</taxon>
        <taxon>ecological metagenomes</taxon>
    </lineage>
</organism>
<dbReference type="AlphaFoldDB" id="T1C538"/>
<dbReference type="EMBL" id="AUZY01000880">
    <property type="protein sequence ID" value="EQD77097.1"/>
    <property type="molecule type" value="Genomic_DNA"/>
</dbReference>
<sequence>MHKIAVDVDGVLLDFDGAWKLHAELALHRRLARVSGAYDLGDRYGLSGDEVAAGWQKFHELHGWGGCATLPGAVEAVMAQISTGAEIHVISAMNPRAIDWRIRRLRELGISGTLHVPPRKARSVYVNWDKGPLLRQIRPAFYADDQWPHCRAAREAGVPFVAHIHADHDGHGEPVAGVTEYGSLAEALAAFGAERTAGEIRPRKTA</sequence>
<comment type="caution">
    <text evidence="1">The sequence shown here is derived from an EMBL/GenBank/DDBJ whole genome shotgun (WGS) entry which is preliminary data.</text>
</comment>
<evidence type="ECO:0008006" key="2">
    <source>
        <dbReference type="Google" id="ProtNLM"/>
    </source>
</evidence>
<dbReference type="SUPFAM" id="SSF56784">
    <property type="entry name" value="HAD-like"/>
    <property type="match status" value="1"/>
</dbReference>
<proteinExistence type="predicted"/>
<accession>T1C538</accession>
<evidence type="ECO:0000313" key="1">
    <source>
        <dbReference type="EMBL" id="EQD77097.1"/>
    </source>
</evidence>
<dbReference type="InterPro" id="IPR036412">
    <property type="entry name" value="HAD-like_sf"/>
</dbReference>
<gene>
    <name evidence="1" type="ORF">B1B_01259</name>
</gene>